<dbReference type="AlphaFoldDB" id="A0A388ME99"/>
<dbReference type="Pfam" id="PF00069">
    <property type="entry name" value="Pkinase"/>
    <property type="match status" value="1"/>
</dbReference>
<feature type="compositionally biased region" description="Low complexity" evidence="6">
    <location>
        <begin position="187"/>
        <end position="205"/>
    </location>
</feature>
<keyword evidence="5" id="KW-0067">ATP-binding</keyword>
<protein>
    <recommendedName>
        <fullName evidence="7">Protein kinase domain-containing protein</fullName>
    </recommendedName>
</protein>
<dbReference type="Proteomes" id="UP000265515">
    <property type="component" value="Unassembled WGS sequence"/>
</dbReference>
<feature type="domain" description="Protein kinase" evidence="7">
    <location>
        <begin position="1"/>
        <end position="149"/>
    </location>
</feature>
<evidence type="ECO:0000259" key="7">
    <source>
        <dbReference type="PROSITE" id="PS50011"/>
    </source>
</evidence>
<sequence>MPLKTISLPPSYLRLQNGSRAGGSPKLWQQLLDFPFSKRLVDGRTYTVCGSPEFMAPEMINGQGHGQAVDWWALGVMIYRLLHGEGPFASSRDNDLEIFNRITRRQLKYPKNFSKILIDLIEKLLATNPNERLGCGARGVDAIKKHPWFGDVDWKATMSNRTEAPALVQEKIAALGKRNLTEPLALPSKSQAGPSSSSGSTSDAKTGFENW</sequence>
<proteinExistence type="predicted"/>
<gene>
    <name evidence="8" type="ORF">CBR_g57644</name>
</gene>
<reference evidence="8 9" key="1">
    <citation type="journal article" date="2018" name="Cell">
        <title>The Chara Genome: Secondary Complexity and Implications for Plant Terrestrialization.</title>
        <authorList>
            <person name="Nishiyama T."/>
            <person name="Sakayama H."/>
            <person name="Vries J.D."/>
            <person name="Buschmann H."/>
            <person name="Saint-Marcoux D."/>
            <person name="Ullrich K.K."/>
            <person name="Haas F.B."/>
            <person name="Vanderstraeten L."/>
            <person name="Becker D."/>
            <person name="Lang D."/>
            <person name="Vosolsobe S."/>
            <person name="Rombauts S."/>
            <person name="Wilhelmsson P.K.I."/>
            <person name="Janitza P."/>
            <person name="Kern R."/>
            <person name="Heyl A."/>
            <person name="Rumpler F."/>
            <person name="Villalobos L.I.A.C."/>
            <person name="Clay J.M."/>
            <person name="Skokan R."/>
            <person name="Toyoda A."/>
            <person name="Suzuki Y."/>
            <person name="Kagoshima H."/>
            <person name="Schijlen E."/>
            <person name="Tajeshwar N."/>
            <person name="Catarino B."/>
            <person name="Hetherington A.J."/>
            <person name="Saltykova A."/>
            <person name="Bonnot C."/>
            <person name="Breuninger H."/>
            <person name="Symeonidi A."/>
            <person name="Radhakrishnan G.V."/>
            <person name="Van Nieuwerburgh F."/>
            <person name="Deforce D."/>
            <person name="Chang C."/>
            <person name="Karol K.G."/>
            <person name="Hedrich R."/>
            <person name="Ulvskov P."/>
            <person name="Glockner G."/>
            <person name="Delwiche C.F."/>
            <person name="Petrasek J."/>
            <person name="Van de Peer Y."/>
            <person name="Friml J."/>
            <person name="Beilby M."/>
            <person name="Dolan L."/>
            <person name="Kohara Y."/>
            <person name="Sugano S."/>
            <person name="Fujiyama A."/>
            <person name="Delaux P.-M."/>
            <person name="Quint M."/>
            <person name="TheiBen G."/>
            <person name="Hagemann M."/>
            <person name="Harholt J."/>
            <person name="Dunand C."/>
            <person name="Zachgo S."/>
            <person name="Langdale J."/>
            <person name="Maumus F."/>
            <person name="Straeten D.V.D."/>
            <person name="Gould S.B."/>
            <person name="Rensing S.A."/>
        </authorList>
    </citation>
    <scope>NUCLEOTIDE SEQUENCE [LARGE SCALE GENOMIC DNA]</scope>
    <source>
        <strain evidence="8 9">S276</strain>
    </source>
</reference>
<evidence type="ECO:0000313" key="9">
    <source>
        <dbReference type="Proteomes" id="UP000265515"/>
    </source>
</evidence>
<keyword evidence="1" id="KW-0723">Serine/threonine-protein kinase</keyword>
<comment type="caution">
    <text evidence="8">The sequence shown here is derived from an EMBL/GenBank/DDBJ whole genome shotgun (WGS) entry which is preliminary data.</text>
</comment>
<keyword evidence="3" id="KW-0547">Nucleotide-binding</keyword>
<dbReference type="Gramene" id="GBG92886">
    <property type="protein sequence ID" value="GBG92886"/>
    <property type="gene ID" value="CBR_g57644"/>
</dbReference>
<keyword evidence="9" id="KW-1185">Reference proteome</keyword>
<dbReference type="PANTHER" id="PTHR24353:SF127">
    <property type="entry name" value="PROTEIN PHOSPHATASE 2C AND CYCLIC NUCLEOTIDE-BINDING_KINASE DOMAIN-CONTAINING PROTEIN"/>
    <property type="match status" value="1"/>
</dbReference>
<evidence type="ECO:0000256" key="1">
    <source>
        <dbReference type="ARBA" id="ARBA00022527"/>
    </source>
</evidence>
<dbReference type="GO" id="GO:0005952">
    <property type="term" value="C:cAMP-dependent protein kinase complex"/>
    <property type="evidence" value="ECO:0007669"/>
    <property type="project" value="TreeGrafter"/>
</dbReference>
<evidence type="ECO:0000313" key="8">
    <source>
        <dbReference type="EMBL" id="GBG92886.1"/>
    </source>
</evidence>
<feature type="region of interest" description="Disordered" evidence="6">
    <location>
        <begin position="183"/>
        <end position="211"/>
    </location>
</feature>
<dbReference type="OrthoDB" id="162894at2759"/>
<evidence type="ECO:0000256" key="5">
    <source>
        <dbReference type="ARBA" id="ARBA00022840"/>
    </source>
</evidence>
<keyword evidence="2" id="KW-0808">Transferase</keyword>
<accession>A0A388ME99</accession>
<keyword evidence="4" id="KW-0418">Kinase</keyword>
<evidence type="ECO:0000256" key="4">
    <source>
        <dbReference type="ARBA" id="ARBA00022777"/>
    </source>
</evidence>
<dbReference type="GO" id="GO:0005524">
    <property type="term" value="F:ATP binding"/>
    <property type="evidence" value="ECO:0007669"/>
    <property type="project" value="UniProtKB-KW"/>
</dbReference>
<name>A0A388ME99_CHABU</name>
<evidence type="ECO:0000256" key="3">
    <source>
        <dbReference type="ARBA" id="ARBA00022741"/>
    </source>
</evidence>
<dbReference type="InterPro" id="IPR000719">
    <property type="entry name" value="Prot_kinase_dom"/>
</dbReference>
<dbReference type="EMBL" id="BFEA01001162">
    <property type="protein sequence ID" value="GBG92886.1"/>
    <property type="molecule type" value="Genomic_DNA"/>
</dbReference>
<dbReference type="PROSITE" id="PS50011">
    <property type="entry name" value="PROTEIN_KINASE_DOM"/>
    <property type="match status" value="1"/>
</dbReference>
<evidence type="ECO:0000256" key="6">
    <source>
        <dbReference type="SAM" id="MobiDB-lite"/>
    </source>
</evidence>
<dbReference type="Gene3D" id="1.10.510.10">
    <property type="entry name" value="Transferase(Phosphotransferase) domain 1"/>
    <property type="match status" value="1"/>
</dbReference>
<dbReference type="InterPro" id="IPR011009">
    <property type="entry name" value="Kinase-like_dom_sf"/>
</dbReference>
<dbReference type="SUPFAM" id="SSF56112">
    <property type="entry name" value="Protein kinase-like (PK-like)"/>
    <property type="match status" value="1"/>
</dbReference>
<dbReference type="STRING" id="69332.A0A388ME99"/>
<dbReference type="GO" id="GO:0004691">
    <property type="term" value="F:cAMP-dependent protein kinase activity"/>
    <property type="evidence" value="ECO:0007669"/>
    <property type="project" value="TreeGrafter"/>
</dbReference>
<dbReference type="PANTHER" id="PTHR24353">
    <property type="entry name" value="CYCLIC NUCLEOTIDE-DEPENDENT PROTEIN KINASE"/>
    <property type="match status" value="1"/>
</dbReference>
<organism evidence="8 9">
    <name type="scientific">Chara braunii</name>
    <name type="common">Braun's stonewort</name>
    <dbReference type="NCBI Taxonomy" id="69332"/>
    <lineage>
        <taxon>Eukaryota</taxon>
        <taxon>Viridiplantae</taxon>
        <taxon>Streptophyta</taxon>
        <taxon>Charophyceae</taxon>
        <taxon>Charales</taxon>
        <taxon>Characeae</taxon>
        <taxon>Chara</taxon>
    </lineage>
</organism>
<evidence type="ECO:0000256" key="2">
    <source>
        <dbReference type="ARBA" id="ARBA00022679"/>
    </source>
</evidence>
<dbReference type="SMART" id="SM00220">
    <property type="entry name" value="S_TKc"/>
    <property type="match status" value="1"/>
</dbReference>